<dbReference type="HAMAP" id="MF_00387">
    <property type="entry name" value="LpxA"/>
    <property type="match status" value="1"/>
</dbReference>
<evidence type="ECO:0000313" key="8">
    <source>
        <dbReference type="EMBL" id="PWN54737.1"/>
    </source>
</evidence>
<comment type="caution">
    <text evidence="8">The sequence shown here is derived from an EMBL/GenBank/DDBJ whole genome shotgun (WGS) entry which is preliminary data.</text>
</comment>
<dbReference type="InterPro" id="IPR037157">
    <property type="entry name" value="Acetyltransf_C_sf"/>
</dbReference>
<accession>A0A383XQ33</accession>
<dbReference type="SUPFAM" id="SSF51161">
    <property type="entry name" value="Trimeric LpxA-like enzymes"/>
    <property type="match status" value="1"/>
</dbReference>
<comment type="subcellular location">
    <subcellularLocation>
        <location evidence="6">Cytoplasm</location>
    </subcellularLocation>
</comment>
<dbReference type="GO" id="GO:0009245">
    <property type="term" value="P:lipid A biosynthetic process"/>
    <property type="evidence" value="ECO:0007669"/>
    <property type="project" value="UniProtKB-UniRule"/>
</dbReference>
<dbReference type="PANTHER" id="PTHR43480:SF1">
    <property type="entry name" value="ACYL-[ACYL-CARRIER-PROTEIN]--UDP-N-ACETYLGLUCOSAMINE O-ACYLTRANSFERASE, MITOCHONDRIAL-RELATED"/>
    <property type="match status" value="1"/>
</dbReference>
<protein>
    <recommendedName>
        <fullName evidence="6">Acyl-[acyl-carrier-protein]--UDP-N-acetylglucosamine O-acyltransferase</fullName>
        <shortName evidence="6">UDP-N-acetylglucosamine acyltransferase</shortName>
        <ecNumber evidence="6">2.3.1.129</ecNumber>
    </recommendedName>
</protein>
<dbReference type="Proteomes" id="UP000251800">
    <property type="component" value="Unassembled WGS sequence"/>
</dbReference>
<dbReference type="InterPro" id="IPR001451">
    <property type="entry name" value="Hexapep"/>
</dbReference>
<keyword evidence="6" id="KW-0677">Repeat</keyword>
<name>A0A383XQ33_9GAMM</name>
<comment type="similarity">
    <text evidence="6">Belongs to the transferase hexapeptide repeat family. LpxA subfamily.</text>
</comment>
<comment type="catalytic activity">
    <reaction evidence="6">
        <text>a (3R)-hydroxyacyl-[ACP] + UDP-N-acetyl-alpha-D-glucosamine = a UDP-3-O-[(3R)-3-hydroxyacyl]-N-acetyl-alpha-D-glucosamine + holo-[ACP]</text>
        <dbReference type="Rhea" id="RHEA:67812"/>
        <dbReference type="Rhea" id="RHEA-COMP:9685"/>
        <dbReference type="Rhea" id="RHEA-COMP:9945"/>
        <dbReference type="ChEBI" id="CHEBI:57705"/>
        <dbReference type="ChEBI" id="CHEBI:64479"/>
        <dbReference type="ChEBI" id="CHEBI:78827"/>
        <dbReference type="ChEBI" id="CHEBI:173225"/>
        <dbReference type="EC" id="2.3.1.129"/>
    </reaction>
</comment>
<dbReference type="AlphaFoldDB" id="A0A383XQ33"/>
<dbReference type="PANTHER" id="PTHR43480">
    <property type="entry name" value="ACYL-[ACYL-CARRIER-PROTEIN]--UDP-N-ACETYLGLUCOSAMINE O-ACYLTRANSFERASE"/>
    <property type="match status" value="1"/>
</dbReference>
<reference evidence="8 9" key="1">
    <citation type="submission" date="2018-05" db="EMBL/GenBank/DDBJ databases">
        <title>Abyssibacter profundi OUC007T gen. nov., sp. nov, a marine bacterium isolated from seawater of the Mariana Trench.</title>
        <authorList>
            <person name="Zhou S."/>
        </authorList>
    </citation>
    <scope>NUCLEOTIDE SEQUENCE [LARGE SCALE GENOMIC DNA]</scope>
    <source>
        <strain evidence="8 9">OUC007</strain>
    </source>
</reference>
<evidence type="ECO:0000259" key="7">
    <source>
        <dbReference type="Pfam" id="PF13720"/>
    </source>
</evidence>
<comment type="pathway">
    <text evidence="6">Glycolipid biosynthesis; lipid IV(A) biosynthesis; lipid IV(A) from (3R)-3-hydroxytetradecanoyl-[acyl-carrier-protein] and UDP-N-acetyl-alpha-D-glucosamine: step 1/6.</text>
</comment>
<keyword evidence="6" id="KW-0963">Cytoplasm</keyword>
<sequence length="257" mass="28293">MSIHPTAIVEPSAQIHDTADIGPYSIIGADVEIGAGTRIGPHVVIGAQTRIGEDNQIFQFASVGEISQDMTAKPSDNTWTLIGDRNVIRENVTINRGTLKEDGTTRIGSDNWIMAYCHVAHDCQIGSHTIFANNASLAGHVHIGDWVILGGFTLIHQFCRMGAHSFTGYASGLDRDVPPFVLVDGNPAVPRGINTRGLQRRGFDRDAIRRIKEAYRTIYRKELRLPDAVAALREQQDDEHVASMIEFIEASQRGLQR</sequence>
<dbReference type="Gene3D" id="1.20.1180.10">
    <property type="entry name" value="Udp N-acetylglucosamine O-acyltransferase, C-terminal domain"/>
    <property type="match status" value="1"/>
</dbReference>
<dbReference type="CDD" id="cd03351">
    <property type="entry name" value="LbH_UDP-GlcNAc_AT"/>
    <property type="match status" value="1"/>
</dbReference>
<dbReference type="InterPro" id="IPR029098">
    <property type="entry name" value="Acetyltransf_C"/>
</dbReference>
<dbReference type="Gene3D" id="2.160.10.10">
    <property type="entry name" value="Hexapeptide repeat proteins"/>
    <property type="match status" value="1"/>
</dbReference>
<dbReference type="InterPro" id="IPR011004">
    <property type="entry name" value="Trimer_LpxA-like_sf"/>
</dbReference>
<dbReference type="OrthoDB" id="9807278at2"/>
<gene>
    <name evidence="6" type="primary">lpxA</name>
    <name evidence="8" type="ORF">DEH80_16095</name>
</gene>
<organism evidence="8 9">
    <name type="scientific">Abyssibacter profundi</name>
    <dbReference type="NCBI Taxonomy" id="2182787"/>
    <lineage>
        <taxon>Bacteria</taxon>
        <taxon>Pseudomonadati</taxon>
        <taxon>Pseudomonadota</taxon>
        <taxon>Gammaproteobacteria</taxon>
        <taxon>Chromatiales</taxon>
        <taxon>Oceanococcaceae</taxon>
        <taxon>Abyssibacter</taxon>
    </lineage>
</organism>
<evidence type="ECO:0000256" key="3">
    <source>
        <dbReference type="ARBA" id="ARBA00022679"/>
    </source>
</evidence>
<dbReference type="PIRSF" id="PIRSF000456">
    <property type="entry name" value="UDP-GlcNAc_acltr"/>
    <property type="match status" value="1"/>
</dbReference>
<dbReference type="NCBIfam" id="NF003657">
    <property type="entry name" value="PRK05289.1"/>
    <property type="match status" value="1"/>
</dbReference>
<dbReference type="InterPro" id="IPR010137">
    <property type="entry name" value="Lipid_A_LpxA"/>
</dbReference>
<keyword evidence="3 6" id="KW-0808">Transferase</keyword>
<dbReference type="EMBL" id="QEQK01000019">
    <property type="protein sequence ID" value="PWN54737.1"/>
    <property type="molecule type" value="Genomic_DNA"/>
</dbReference>
<evidence type="ECO:0000313" key="9">
    <source>
        <dbReference type="Proteomes" id="UP000251800"/>
    </source>
</evidence>
<proteinExistence type="inferred from homology"/>
<comment type="function">
    <text evidence="6">Involved in the biosynthesis of lipid A, a phosphorylated glycolipid that anchors the lipopolysaccharide to the outer membrane of the cell.</text>
</comment>
<feature type="domain" description="UDP N-acetylglucosamine O-acyltransferase C-terminal" evidence="7">
    <location>
        <begin position="176"/>
        <end position="255"/>
    </location>
</feature>
<dbReference type="Pfam" id="PF00132">
    <property type="entry name" value="Hexapep"/>
    <property type="match status" value="2"/>
</dbReference>
<keyword evidence="9" id="KW-1185">Reference proteome</keyword>
<dbReference type="GO" id="GO:0016020">
    <property type="term" value="C:membrane"/>
    <property type="evidence" value="ECO:0007669"/>
    <property type="project" value="GOC"/>
</dbReference>
<evidence type="ECO:0000256" key="1">
    <source>
        <dbReference type="ARBA" id="ARBA00022516"/>
    </source>
</evidence>
<dbReference type="GO" id="GO:0008780">
    <property type="term" value="F:acyl-[acyl-carrier-protein]-UDP-N-acetylglucosamine O-acyltransferase activity"/>
    <property type="evidence" value="ECO:0007669"/>
    <property type="project" value="UniProtKB-UniRule"/>
</dbReference>
<evidence type="ECO:0000256" key="4">
    <source>
        <dbReference type="ARBA" id="ARBA00023098"/>
    </source>
</evidence>
<dbReference type="GO" id="GO:0005737">
    <property type="term" value="C:cytoplasm"/>
    <property type="evidence" value="ECO:0007669"/>
    <property type="project" value="UniProtKB-SubCell"/>
</dbReference>
<dbReference type="Pfam" id="PF13720">
    <property type="entry name" value="Acetyltransf_11"/>
    <property type="match status" value="1"/>
</dbReference>
<comment type="subunit">
    <text evidence="6">Homotrimer.</text>
</comment>
<keyword evidence="5 6" id="KW-0012">Acyltransferase</keyword>
<dbReference type="EC" id="2.3.1.129" evidence="6"/>
<dbReference type="NCBIfam" id="TIGR01852">
    <property type="entry name" value="lipid_A_lpxA"/>
    <property type="match status" value="1"/>
</dbReference>
<evidence type="ECO:0000256" key="2">
    <source>
        <dbReference type="ARBA" id="ARBA00022556"/>
    </source>
</evidence>
<keyword evidence="4 6" id="KW-0443">Lipid metabolism</keyword>
<evidence type="ECO:0000256" key="5">
    <source>
        <dbReference type="ARBA" id="ARBA00023315"/>
    </source>
</evidence>
<dbReference type="UniPathway" id="UPA00359">
    <property type="reaction ID" value="UER00477"/>
</dbReference>
<keyword evidence="1 6" id="KW-0444">Lipid biosynthesis</keyword>
<dbReference type="RefSeq" id="WP_109721545.1">
    <property type="nucleotide sequence ID" value="NZ_QEQK01000019.1"/>
</dbReference>
<evidence type="ECO:0000256" key="6">
    <source>
        <dbReference type="HAMAP-Rule" id="MF_00387"/>
    </source>
</evidence>
<keyword evidence="2 6" id="KW-0441">Lipid A biosynthesis</keyword>